<name>A0A9W9BGG3_9HYPO</name>
<dbReference type="AlphaFoldDB" id="A0A9W9BGG3"/>
<reference evidence="2" key="1">
    <citation type="submission" date="2022-09" db="EMBL/GenBank/DDBJ databases">
        <title>Chromosome-level assembly of Trichoderma breve T069, a fungus used in development of biopesticide product.</title>
        <authorList>
            <person name="Lin R."/>
            <person name="Liu T."/>
        </authorList>
    </citation>
    <scope>NUCLEOTIDE SEQUENCE</scope>
    <source>
        <strain evidence="2">T069</strain>
    </source>
</reference>
<comment type="caution">
    <text evidence="2">The sequence shown here is derived from an EMBL/GenBank/DDBJ whole genome shotgun (WGS) entry which is preliminary data.</text>
</comment>
<sequence>MAEMKIDRLHFNNPSFRSFNLEITGTINSEFGIGWVSYVTVSLLYQRRVIGAKTIQDMHVTLDEKNEATIKLEGFYIQSMVRFKAFALKLIPQLKANSQKRKQAPIMAALDTDDDGHELFISIELSHMLEATILNPTVQLIEKKVRICFKLSSCNPVDLAFGWCRFQLKKDKTILALLDGHFDIVPDKCEIVMEGDLEIPNTVLSGKAVLKAVKTYDNKKSWLSLLIQAFEIEVNLDKVVIGKGQGDEDEEDEGNGVDEGNKGDDGDKAYVPDGGESDGGPVTRRTRATR</sequence>
<gene>
    <name evidence="2" type="ORF">T069G_07343</name>
</gene>
<evidence type="ECO:0000313" key="3">
    <source>
        <dbReference type="Proteomes" id="UP001140511"/>
    </source>
</evidence>
<proteinExistence type="predicted"/>
<feature type="compositionally biased region" description="Acidic residues" evidence="1">
    <location>
        <begin position="247"/>
        <end position="256"/>
    </location>
</feature>
<evidence type="ECO:0000256" key="1">
    <source>
        <dbReference type="SAM" id="MobiDB-lite"/>
    </source>
</evidence>
<dbReference type="EMBL" id="JAOPEN010000004">
    <property type="protein sequence ID" value="KAJ4859076.1"/>
    <property type="molecule type" value="Genomic_DNA"/>
</dbReference>
<feature type="compositionally biased region" description="Basic and acidic residues" evidence="1">
    <location>
        <begin position="259"/>
        <end position="270"/>
    </location>
</feature>
<evidence type="ECO:0000313" key="2">
    <source>
        <dbReference type="EMBL" id="KAJ4859076.1"/>
    </source>
</evidence>
<dbReference type="RefSeq" id="XP_056028132.1">
    <property type="nucleotide sequence ID" value="XM_056174553.1"/>
</dbReference>
<keyword evidence="3" id="KW-1185">Reference proteome</keyword>
<dbReference type="GeneID" id="80869241"/>
<feature type="region of interest" description="Disordered" evidence="1">
    <location>
        <begin position="244"/>
        <end position="290"/>
    </location>
</feature>
<organism evidence="2 3">
    <name type="scientific">Trichoderma breve</name>
    <dbReference type="NCBI Taxonomy" id="2034170"/>
    <lineage>
        <taxon>Eukaryota</taxon>
        <taxon>Fungi</taxon>
        <taxon>Dikarya</taxon>
        <taxon>Ascomycota</taxon>
        <taxon>Pezizomycotina</taxon>
        <taxon>Sordariomycetes</taxon>
        <taxon>Hypocreomycetidae</taxon>
        <taxon>Hypocreales</taxon>
        <taxon>Hypocreaceae</taxon>
        <taxon>Trichoderma</taxon>
    </lineage>
</organism>
<accession>A0A9W9BGG3</accession>
<dbReference type="Proteomes" id="UP001140511">
    <property type="component" value="Unassembled WGS sequence"/>
</dbReference>
<protein>
    <submittedName>
        <fullName evidence="2">Uncharacterized protein</fullName>
    </submittedName>
</protein>